<feature type="region of interest" description="Disordered" evidence="1">
    <location>
        <begin position="248"/>
        <end position="289"/>
    </location>
</feature>
<keyword evidence="3" id="KW-1185">Reference proteome</keyword>
<dbReference type="EMBL" id="JACVVK020000538">
    <property type="protein sequence ID" value="KAK7467816.1"/>
    <property type="molecule type" value="Genomic_DNA"/>
</dbReference>
<evidence type="ECO:0000256" key="1">
    <source>
        <dbReference type="SAM" id="MobiDB-lite"/>
    </source>
</evidence>
<feature type="compositionally biased region" description="Acidic residues" evidence="1">
    <location>
        <begin position="260"/>
        <end position="282"/>
    </location>
</feature>
<feature type="compositionally biased region" description="Basic residues" evidence="1">
    <location>
        <begin position="1"/>
        <end position="24"/>
    </location>
</feature>
<accession>A0ABD0JAR2</accession>
<reference evidence="2 3" key="1">
    <citation type="journal article" date="2023" name="Sci. Data">
        <title>Genome assembly of the Korean intertidal mud-creeper Batillaria attramentaria.</title>
        <authorList>
            <person name="Patra A.K."/>
            <person name="Ho P.T."/>
            <person name="Jun S."/>
            <person name="Lee S.J."/>
            <person name="Kim Y."/>
            <person name="Won Y.J."/>
        </authorList>
    </citation>
    <scope>NUCLEOTIDE SEQUENCE [LARGE SCALE GENOMIC DNA]</scope>
    <source>
        <strain evidence="2">Wonlab-2016</strain>
    </source>
</reference>
<feature type="region of interest" description="Disordered" evidence="1">
    <location>
        <begin position="64"/>
        <end position="87"/>
    </location>
</feature>
<evidence type="ECO:0000313" key="3">
    <source>
        <dbReference type="Proteomes" id="UP001519460"/>
    </source>
</evidence>
<name>A0ABD0JAR2_9CAEN</name>
<evidence type="ECO:0000313" key="2">
    <source>
        <dbReference type="EMBL" id="KAK7467816.1"/>
    </source>
</evidence>
<proteinExistence type="predicted"/>
<dbReference type="Proteomes" id="UP001519460">
    <property type="component" value="Unassembled WGS sequence"/>
</dbReference>
<sequence length="289" mass="33247">MGRPRGRPRKNRPTKNTRRSKRSGNRVSENVKAEPQVSSSSSTCEAEVPDRAPVCFVCNKRERKRNKKNPNKGPNDPSGTVSDMSSVGEKGWETIQKVAKLSQREDILQRVQPLFGKTADEVELWYHQLCFVEFTKEYLRPSPHLPVDEQGYCLIMKKPFEALCEQVIKERIIANRAVMTSKLLQRKYRRFVSKLNGVRISRKSNPRNLKRKLMETFPELHFERAKKRWYYPEIVFTTRTLEVEDILTSESDNLPHGVDTDSESDLEGDSQSDSDGGEDDDEAKNTGEI</sequence>
<protein>
    <submittedName>
        <fullName evidence="2">Uncharacterized protein</fullName>
    </submittedName>
</protein>
<dbReference type="AlphaFoldDB" id="A0ABD0JAR2"/>
<organism evidence="2 3">
    <name type="scientific">Batillaria attramentaria</name>
    <dbReference type="NCBI Taxonomy" id="370345"/>
    <lineage>
        <taxon>Eukaryota</taxon>
        <taxon>Metazoa</taxon>
        <taxon>Spiralia</taxon>
        <taxon>Lophotrochozoa</taxon>
        <taxon>Mollusca</taxon>
        <taxon>Gastropoda</taxon>
        <taxon>Caenogastropoda</taxon>
        <taxon>Sorbeoconcha</taxon>
        <taxon>Cerithioidea</taxon>
        <taxon>Batillariidae</taxon>
        <taxon>Batillaria</taxon>
    </lineage>
</organism>
<feature type="region of interest" description="Disordered" evidence="1">
    <location>
        <begin position="1"/>
        <end position="48"/>
    </location>
</feature>
<gene>
    <name evidence="2" type="ORF">BaRGS_00036960</name>
</gene>
<comment type="caution">
    <text evidence="2">The sequence shown here is derived from an EMBL/GenBank/DDBJ whole genome shotgun (WGS) entry which is preliminary data.</text>
</comment>